<dbReference type="PANTHER" id="PTHR30522:SF0">
    <property type="entry name" value="NUCLEOSIDE TRIPHOSPHATE PYROPHOSPHOHYDROLASE"/>
    <property type="match status" value="1"/>
</dbReference>
<dbReference type="SUPFAM" id="SSF101386">
    <property type="entry name" value="all-alpha NTP pyrophosphatases"/>
    <property type="match status" value="1"/>
</dbReference>
<dbReference type="InterPro" id="IPR004518">
    <property type="entry name" value="MazG-like_dom"/>
</dbReference>
<evidence type="ECO:0000313" key="2">
    <source>
        <dbReference type="EMBL" id="SVC54420.1"/>
    </source>
</evidence>
<dbReference type="GO" id="GO:0046076">
    <property type="term" value="P:dTTP catabolic process"/>
    <property type="evidence" value="ECO:0007669"/>
    <property type="project" value="TreeGrafter"/>
</dbReference>
<dbReference type="Gene3D" id="1.10.287.1080">
    <property type="entry name" value="MazG-like"/>
    <property type="match status" value="1"/>
</dbReference>
<dbReference type="InterPro" id="IPR011551">
    <property type="entry name" value="NTP_PyrPHydrolase_MazG"/>
</dbReference>
<dbReference type="GO" id="GO:0046061">
    <property type="term" value="P:dATP catabolic process"/>
    <property type="evidence" value="ECO:0007669"/>
    <property type="project" value="TreeGrafter"/>
</dbReference>
<sequence>MNESKGTSIEQLIKVMKRLRHPTEGCPWDREQTFSSVAPYTVEEAYEVEDAIARNDIDAIREELG</sequence>
<gene>
    <name evidence="2" type="ORF">METZ01_LOCUS307274</name>
</gene>
<feature type="non-terminal residue" evidence="2">
    <location>
        <position position="65"/>
    </location>
</feature>
<protein>
    <recommendedName>
        <fullName evidence="1">NTP pyrophosphohydrolase MazG-like domain-containing protein</fullName>
    </recommendedName>
</protein>
<dbReference type="GO" id="GO:0047429">
    <property type="term" value="F:nucleoside triphosphate diphosphatase activity"/>
    <property type="evidence" value="ECO:0007669"/>
    <property type="project" value="TreeGrafter"/>
</dbReference>
<dbReference type="GO" id="GO:0006203">
    <property type="term" value="P:dGTP catabolic process"/>
    <property type="evidence" value="ECO:0007669"/>
    <property type="project" value="TreeGrafter"/>
</dbReference>
<dbReference type="Pfam" id="PF03819">
    <property type="entry name" value="MazG"/>
    <property type="match status" value="1"/>
</dbReference>
<feature type="domain" description="NTP pyrophosphohydrolase MazG-like" evidence="1">
    <location>
        <begin position="32"/>
        <end position="65"/>
    </location>
</feature>
<dbReference type="GO" id="GO:0046052">
    <property type="term" value="P:UTP catabolic process"/>
    <property type="evidence" value="ECO:0007669"/>
    <property type="project" value="TreeGrafter"/>
</dbReference>
<name>A0A382N0X8_9ZZZZ</name>
<dbReference type="GO" id="GO:0046047">
    <property type="term" value="P:TTP catabolic process"/>
    <property type="evidence" value="ECO:0007669"/>
    <property type="project" value="TreeGrafter"/>
</dbReference>
<dbReference type="PANTHER" id="PTHR30522">
    <property type="entry name" value="NUCLEOSIDE TRIPHOSPHATE PYROPHOSPHOHYDROLASE"/>
    <property type="match status" value="1"/>
</dbReference>
<dbReference type="AlphaFoldDB" id="A0A382N0X8"/>
<dbReference type="GO" id="GO:0046081">
    <property type="term" value="P:dUTP catabolic process"/>
    <property type="evidence" value="ECO:0007669"/>
    <property type="project" value="TreeGrafter"/>
</dbReference>
<accession>A0A382N0X8</accession>
<reference evidence="2" key="1">
    <citation type="submission" date="2018-05" db="EMBL/GenBank/DDBJ databases">
        <authorList>
            <person name="Lanie J.A."/>
            <person name="Ng W.-L."/>
            <person name="Kazmierczak K.M."/>
            <person name="Andrzejewski T.M."/>
            <person name="Davidsen T.M."/>
            <person name="Wayne K.J."/>
            <person name="Tettelin H."/>
            <person name="Glass J.I."/>
            <person name="Rusch D."/>
            <person name="Podicherti R."/>
            <person name="Tsui H.-C.T."/>
            <person name="Winkler M.E."/>
        </authorList>
    </citation>
    <scope>NUCLEOTIDE SEQUENCE</scope>
</reference>
<evidence type="ECO:0000259" key="1">
    <source>
        <dbReference type="Pfam" id="PF03819"/>
    </source>
</evidence>
<proteinExistence type="predicted"/>
<organism evidence="2">
    <name type="scientific">marine metagenome</name>
    <dbReference type="NCBI Taxonomy" id="408172"/>
    <lineage>
        <taxon>unclassified sequences</taxon>
        <taxon>metagenomes</taxon>
        <taxon>ecological metagenomes</taxon>
    </lineage>
</organism>
<dbReference type="EMBL" id="UINC01097043">
    <property type="protein sequence ID" value="SVC54420.1"/>
    <property type="molecule type" value="Genomic_DNA"/>
</dbReference>